<feature type="transmembrane region" description="Helical" evidence="6">
    <location>
        <begin position="27"/>
        <end position="50"/>
    </location>
</feature>
<dbReference type="InterPro" id="IPR008952">
    <property type="entry name" value="Tetraspanin_EC2_sf"/>
</dbReference>
<feature type="transmembrane region" description="Helical" evidence="6">
    <location>
        <begin position="240"/>
        <end position="264"/>
    </location>
</feature>
<dbReference type="EMBL" id="CALNXK010000029">
    <property type="protein sequence ID" value="CAH3116481.1"/>
    <property type="molecule type" value="Genomic_DNA"/>
</dbReference>
<protein>
    <recommendedName>
        <fullName evidence="6">Tetraspanin</fullName>
    </recommendedName>
</protein>
<evidence type="ECO:0000256" key="3">
    <source>
        <dbReference type="ARBA" id="ARBA00022692"/>
    </source>
</evidence>
<comment type="caution">
    <text evidence="7">The sequence shown here is derived from an EMBL/GenBank/DDBJ whole genome shotgun (WGS) entry which is preliminary data.</text>
</comment>
<keyword evidence="4 6" id="KW-1133">Transmembrane helix</keyword>
<evidence type="ECO:0000256" key="2">
    <source>
        <dbReference type="ARBA" id="ARBA00006840"/>
    </source>
</evidence>
<evidence type="ECO:0000313" key="7">
    <source>
        <dbReference type="EMBL" id="CAH3116481.1"/>
    </source>
</evidence>
<proteinExistence type="inferred from homology"/>
<dbReference type="Pfam" id="PF00335">
    <property type="entry name" value="Tetraspanin"/>
    <property type="match status" value="1"/>
</dbReference>
<evidence type="ECO:0000313" key="8">
    <source>
        <dbReference type="Proteomes" id="UP001159405"/>
    </source>
</evidence>
<dbReference type="SUPFAM" id="SSF48652">
    <property type="entry name" value="Tetraspanin"/>
    <property type="match status" value="1"/>
</dbReference>
<gene>
    <name evidence="7" type="ORF">PLOB_00024410</name>
</gene>
<organism evidence="7 8">
    <name type="scientific">Porites lobata</name>
    <dbReference type="NCBI Taxonomy" id="104759"/>
    <lineage>
        <taxon>Eukaryota</taxon>
        <taxon>Metazoa</taxon>
        <taxon>Cnidaria</taxon>
        <taxon>Anthozoa</taxon>
        <taxon>Hexacorallia</taxon>
        <taxon>Scleractinia</taxon>
        <taxon>Fungiina</taxon>
        <taxon>Poritidae</taxon>
        <taxon>Porites</taxon>
    </lineage>
</organism>
<dbReference type="PANTHER" id="PTHR19282:SF431">
    <property type="entry name" value="TETRASPANIN 26A, ISOFORM B-RELATED"/>
    <property type="match status" value="1"/>
</dbReference>
<keyword evidence="5 6" id="KW-0472">Membrane</keyword>
<dbReference type="PRINTS" id="PR00259">
    <property type="entry name" value="TMFOUR"/>
</dbReference>
<feature type="transmembrane region" description="Helical" evidence="6">
    <location>
        <begin position="98"/>
        <end position="121"/>
    </location>
</feature>
<evidence type="ECO:0000256" key="6">
    <source>
        <dbReference type="RuleBase" id="RU361218"/>
    </source>
</evidence>
<keyword evidence="8" id="KW-1185">Reference proteome</keyword>
<dbReference type="PIRSF" id="PIRSF002419">
    <property type="entry name" value="Tetraspanin"/>
    <property type="match status" value="1"/>
</dbReference>
<comment type="subcellular location">
    <subcellularLocation>
        <location evidence="1 6">Membrane</location>
        <topology evidence="1 6">Multi-pass membrane protein</topology>
    </subcellularLocation>
</comment>
<keyword evidence="3 6" id="KW-0812">Transmembrane</keyword>
<evidence type="ECO:0000256" key="4">
    <source>
        <dbReference type="ARBA" id="ARBA00022989"/>
    </source>
</evidence>
<accession>A0ABN8NPZ2</accession>
<dbReference type="PANTHER" id="PTHR19282">
    <property type="entry name" value="TETRASPANIN"/>
    <property type="match status" value="1"/>
</dbReference>
<sequence length="279" mass="30987">MTRERSNQVSPSNLTVEEDGPSQVIKYIIFFVNVLFWFLSILVLGIGIYVMIEKRDVYSKLTDLYYDPAVIFVVFGGLLFIITFTGCIGALRENTCLLVFYAGIIIFLLILEIICGIIGFVNSAKVEEKVDEKLRNAIVFYRDPLKPDLHFLIDTAQSELGCCGSKAYTDWEANFYFNCSAPSAVISACGVPYSCCKTEELQTNRQCGYGIDKLTLAAREERINVQGCLTVSVQFLKDNLVLIAGLSLAVIALQIISLCLALTFRGQIRGVKDRYGGDG</sequence>
<feature type="transmembrane region" description="Helical" evidence="6">
    <location>
        <begin position="70"/>
        <end position="91"/>
    </location>
</feature>
<evidence type="ECO:0000256" key="1">
    <source>
        <dbReference type="ARBA" id="ARBA00004141"/>
    </source>
</evidence>
<reference evidence="7 8" key="1">
    <citation type="submission" date="2022-05" db="EMBL/GenBank/DDBJ databases">
        <authorList>
            <consortium name="Genoscope - CEA"/>
            <person name="William W."/>
        </authorList>
    </citation>
    <scope>NUCLEOTIDE SEQUENCE [LARGE SCALE GENOMIC DNA]</scope>
</reference>
<name>A0ABN8NPZ2_9CNID</name>
<comment type="similarity">
    <text evidence="2 6">Belongs to the tetraspanin (TM4SF) family.</text>
</comment>
<evidence type="ECO:0000256" key="5">
    <source>
        <dbReference type="ARBA" id="ARBA00023136"/>
    </source>
</evidence>
<dbReference type="InterPro" id="IPR000301">
    <property type="entry name" value="Tetraspanin_animals"/>
</dbReference>
<dbReference type="InterPro" id="IPR018499">
    <property type="entry name" value="Tetraspanin/Peripherin"/>
</dbReference>
<dbReference type="Proteomes" id="UP001159405">
    <property type="component" value="Unassembled WGS sequence"/>
</dbReference>
<dbReference type="Gene3D" id="1.10.1450.10">
    <property type="entry name" value="Tetraspanin"/>
    <property type="match status" value="1"/>
</dbReference>